<protein>
    <recommendedName>
        <fullName evidence="8">Phosphoribosylaminoimidazole-succinocarboxamide synthase</fullName>
        <ecNumber evidence="8">6.3.2.6</ecNumber>
    </recommendedName>
    <alternativeName>
        <fullName evidence="8">SAICAR synthetase</fullName>
    </alternativeName>
</protein>
<dbReference type="GO" id="GO:0004639">
    <property type="term" value="F:phosphoribosylaminoimidazolesuccinocarboxamide synthase activity"/>
    <property type="evidence" value="ECO:0007669"/>
    <property type="project" value="UniProtKB-UniRule"/>
</dbReference>
<dbReference type="SUPFAM" id="SSF56104">
    <property type="entry name" value="SAICAR synthase-like"/>
    <property type="match status" value="1"/>
</dbReference>
<evidence type="ECO:0000256" key="4">
    <source>
        <dbReference type="ARBA" id="ARBA00022741"/>
    </source>
</evidence>
<dbReference type="GO" id="GO:0005829">
    <property type="term" value="C:cytosol"/>
    <property type="evidence" value="ECO:0007669"/>
    <property type="project" value="TreeGrafter"/>
</dbReference>
<dbReference type="InterPro" id="IPR050089">
    <property type="entry name" value="SAICAR_synthetase"/>
</dbReference>
<dbReference type="CDD" id="cd01415">
    <property type="entry name" value="SAICAR_synt_PurC"/>
    <property type="match status" value="1"/>
</dbReference>
<dbReference type="HAMAP" id="MF_00137">
    <property type="entry name" value="SAICAR_synth"/>
    <property type="match status" value="1"/>
</dbReference>
<comment type="pathway">
    <text evidence="1 8">Purine metabolism; IMP biosynthesis via de novo pathway; 5-amino-1-(5-phospho-D-ribosyl)imidazole-4-carboxamide from 5-amino-1-(5-phospho-D-ribosyl)imidazole-4-carboxylate: step 1/2.</text>
</comment>
<dbReference type="InterPro" id="IPR033934">
    <property type="entry name" value="SAICAR_synt_PurC"/>
</dbReference>
<sequence length="298" mass="34113">MTKDAKTNAGGTFAVFWLECFERHLVYAPTSPVRLVLQTQWYVPMNRRRRIYEGKAKILYEGPEPGTLIQHFKDDATAFNNEKHEVVDGKGVLNNRISEYIFNNLNNMGIPTHFIRRLNMREQLIRQVEIIPIEVVIRNVAAGSLCKRLGLEEGTQLPRSIIEFYYKNDELGDPLVSEEHITAFGWAAPQELDDIMALAIRINDFLSGLFMSVGIRLVDFKIELGRQIEGDMMRIVLADEISPDSCRLWDTSTNDKMDKDRFRQNMGGMVEAYQEVARRLGILIDNDRPGHSGPVLVK</sequence>
<evidence type="ECO:0000256" key="1">
    <source>
        <dbReference type="ARBA" id="ARBA00004672"/>
    </source>
</evidence>
<dbReference type="EMBL" id="FPBD01000002">
    <property type="protein sequence ID" value="SFT64831.1"/>
    <property type="molecule type" value="Genomic_DNA"/>
</dbReference>
<feature type="domain" description="SAICAR synthetase/ADE2 N-terminal" evidence="9">
    <location>
        <begin position="51"/>
        <end position="279"/>
    </location>
</feature>
<dbReference type="EC" id="6.3.2.6" evidence="8"/>
<dbReference type="PANTHER" id="PTHR43599">
    <property type="entry name" value="MULTIFUNCTIONAL PROTEIN ADE2"/>
    <property type="match status" value="1"/>
</dbReference>
<evidence type="ECO:0000256" key="5">
    <source>
        <dbReference type="ARBA" id="ARBA00022755"/>
    </source>
</evidence>
<evidence type="ECO:0000259" key="9">
    <source>
        <dbReference type="Pfam" id="PF01259"/>
    </source>
</evidence>
<comment type="catalytic activity">
    <reaction evidence="7 8">
        <text>5-amino-1-(5-phospho-D-ribosyl)imidazole-4-carboxylate + L-aspartate + ATP = (2S)-2-[5-amino-1-(5-phospho-beta-D-ribosyl)imidazole-4-carboxamido]succinate + ADP + phosphate + 2 H(+)</text>
        <dbReference type="Rhea" id="RHEA:22628"/>
        <dbReference type="ChEBI" id="CHEBI:15378"/>
        <dbReference type="ChEBI" id="CHEBI:29991"/>
        <dbReference type="ChEBI" id="CHEBI:30616"/>
        <dbReference type="ChEBI" id="CHEBI:43474"/>
        <dbReference type="ChEBI" id="CHEBI:58443"/>
        <dbReference type="ChEBI" id="CHEBI:77657"/>
        <dbReference type="ChEBI" id="CHEBI:456216"/>
        <dbReference type="EC" id="6.3.2.6"/>
    </reaction>
</comment>
<dbReference type="FunFam" id="3.30.470.20:FF:000006">
    <property type="entry name" value="Phosphoribosylaminoimidazole-succinocarboxamide synthase"/>
    <property type="match status" value="1"/>
</dbReference>
<evidence type="ECO:0000256" key="3">
    <source>
        <dbReference type="ARBA" id="ARBA00022598"/>
    </source>
</evidence>
<dbReference type="AlphaFoldDB" id="A0A1I6ZQD0"/>
<keyword evidence="11" id="KW-1185">Reference proteome</keyword>
<organism evidence="10 11">
    <name type="scientific">Pseudovibrio denitrificans</name>
    <dbReference type="NCBI Taxonomy" id="258256"/>
    <lineage>
        <taxon>Bacteria</taxon>
        <taxon>Pseudomonadati</taxon>
        <taxon>Pseudomonadota</taxon>
        <taxon>Alphaproteobacteria</taxon>
        <taxon>Hyphomicrobiales</taxon>
        <taxon>Stappiaceae</taxon>
        <taxon>Pseudovibrio</taxon>
    </lineage>
</organism>
<dbReference type="Gene3D" id="3.30.470.20">
    <property type="entry name" value="ATP-grasp fold, B domain"/>
    <property type="match status" value="1"/>
</dbReference>
<comment type="similarity">
    <text evidence="2 8">Belongs to the SAICAR synthetase family.</text>
</comment>
<dbReference type="GO" id="GO:0005524">
    <property type="term" value="F:ATP binding"/>
    <property type="evidence" value="ECO:0007669"/>
    <property type="project" value="UniProtKB-KW"/>
</dbReference>
<dbReference type="InterPro" id="IPR018236">
    <property type="entry name" value="SAICAR_synthetase_CS"/>
</dbReference>
<evidence type="ECO:0000256" key="7">
    <source>
        <dbReference type="ARBA" id="ARBA00048475"/>
    </source>
</evidence>
<evidence type="ECO:0000256" key="2">
    <source>
        <dbReference type="ARBA" id="ARBA00010190"/>
    </source>
</evidence>
<name>A0A1I6ZQD0_9HYPH</name>
<proteinExistence type="inferred from homology"/>
<evidence type="ECO:0000256" key="6">
    <source>
        <dbReference type="ARBA" id="ARBA00022840"/>
    </source>
</evidence>
<dbReference type="InterPro" id="IPR001636">
    <property type="entry name" value="SAICAR_synth"/>
</dbReference>
<dbReference type="Pfam" id="PF01259">
    <property type="entry name" value="SAICAR_synt"/>
    <property type="match status" value="1"/>
</dbReference>
<dbReference type="PROSITE" id="PS01057">
    <property type="entry name" value="SAICAR_SYNTHETASE_1"/>
    <property type="match status" value="1"/>
</dbReference>
<dbReference type="GO" id="GO:0006189">
    <property type="term" value="P:'de novo' IMP biosynthetic process"/>
    <property type="evidence" value="ECO:0007669"/>
    <property type="project" value="UniProtKB-UniRule"/>
</dbReference>
<keyword evidence="5 8" id="KW-0658">Purine biosynthesis</keyword>
<evidence type="ECO:0000313" key="11">
    <source>
        <dbReference type="Proteomes" id="UP000183371"/>
    </source>
</evidence>
<evidence type="ECO:0000313" key="10">
    <source>
        <dbReference type="EMBL" id="SFT64831.1"/>
    </source>
</evidence>
<reference evidence="11" key="1">
    <citation type="submission" date="2016-10" db="EMBL/GenBank/DDBJ databases">
        <authorList>
            <person name="Varghese N."/>
            <person name="Submissions S."/>
        </authorList>
    </citation>
    <scope>NUCLEOTIDE SEQUENCE [LARGE SCALE GENOMIC DNA]</scope>
    <source>
        <strain evidence="11">DSM 17465</strain>
    </source>
</reference>
<accession>A0A1I6ZQD0</accession>
<dbReference type="NCBIfam" id="TIGR00081">
    <property type="entry name" value="purC"/>
    <property type="match status" value="1"/>
</dbReference>
<keyword evidence="4 8" id="KW-0547">Nucleotide-binding</keyword>
<dbReference type="Gene3D" id="3.30.200.20">
    <property type="entry name" value="Phosphorylase Kinase, domain 1"/>
    <property type="match status" value="1"/>
</dbReference>
<keyword evidence="3 8" id="KW-0436">Ligase</keyword>
<dbReference type="GO" id="GO:0009236">
    <property type="term" value="P:cobalamin biosynthetic process"/>
    <property type="evidence" value="ECO:0007669"/>
    <property type="project" value="InterPro"/>
</dbReference>
<evidence type="ECO:0000256" key="8">
    <source>
        <dbReference type="HAMAP-Rule" id="MF_00137"/>
    </source>
</evidence>
<dbReference type="UniPathway" id="UPA00074">
    <property type="reaction ID" value="UER00131"/>
</dbReference>
<dbReference type="InterPro" id="IPR028923">
    <property type="entry name" value="SAICAR_synt/ADE2_N"/>
</dbReference>
<gene>
    <name evidence="8" type="primary">purC</name>
    <name evidence="10" type="ORF">SAMN05444141_102525</name>
</gene>
<dbReference type="PANTHER" id="PTHR43599:SF3">
    <property type="entry name" value="SI:DKEY-6E2.2"/>
    <property type="match status" value="1"/>
</dbReference>
<keyword evidence="6 8" id="KW-0067">ATP-binding</keyword>
<dbReference type="Proteomes" id="UP000183371">
    <property type="component" value="Unassembled WGS sequence"/>
</dbReference>